<feature type="region of interest" description="Disordered" evidence="1">
    <location>
        <begin position="1"/>
        <end position="72"/>
    </location>
</feature>
<organism evidence="2 3">
    <name type="scientific">Teladorsagia circumcincta</name>
    <name type="common">Brown stomach worm</name>
    <name type="synonym">Ostertagia circumcincta</name>
    <dbReference type="NCBI Taxonomy" id="45464"/>
    <lineage>
        <taxon>Eukaryota</taxon>
        <taxon>Metazoa</taxon>
        <taxon>Ecdysozoa</taxon>
        <taxon>Nematoda</taxon>
        <taxon>Chromadorea</taxon>
        <taxon>Rhabditida</taxon>
        <taxon>Rhabditina</taxon>
        <taxon>Rhabditomorpha</taxon>
        <taxon>Strongyloidea</taxon>
        <taxon>Trichostrongylidae</taxon>
        <taxon>Teladorsagia</taxon>
    </lineage>
</organism>
<gene>
    <name evidence="2" type="ORF">TELCIR_14801</name>
</gene>
<evidence type="ECO:0000313" key="2">
    <source>
        <dbReference type="EMBL" id="PIO63593.1"/>
    </source>
</evidence>
<evidence type="ECO:0000256" key="1">
    <source>
        <dbReference type="SAM" id="MobiDB-lite"/>
    </source>
</evidence>
<dbReference type="Proteomes" id="UP000230423">
    <property type="component" value="Unassembled WGS sequence"/>
</dbReference>
<sequence>MNRSGRPPPPSKWVQRTISSDSQSSLPSPSSSVTTPIENKSLSVGDKLRSIFSGRRHATSESSTTRRPQEYKKNDEVVFTLKETFKNSSGVIGMRHTRVF</sequence>
<evidence type="ECO:0000313" key="3">
    <source>
        <dbReference type="Proteomes" id="UP000230423"/>
    </source>
</evidence>
<dbReference type="AlphaFoldDB" id="A0A2G9U033"/>
<dbReference type="EMBL" id="KZ350740">
    <property type="protein sequence ID" value="PIO63593.1"/>
    <property type="molecule type" value="Genomic_DNA"/>
</dbReference>
<feature type="compositionally biased region" description="Low complexity" evidence="1">
    <location>
        <begin position="19"/>
        <end position="32"/>
    </location>
</feature>
<name>A0A2G9U033_TELCI</name>
<feature type="compositionally biased region" description="Pro residues" evidence="1">
    <location>
        <begin position="1"/>
        <end position="11"/>
    </location>
</feature>
<accession>A0A2G9U033</accession>
<proteinExistence type="predicted"/>
<feature type="compositionally biased region" description="Polar residues" evidence="1">
    <location>
        <begin position="33"/>
        <end position="42"/>
    </location>
</feature>
<reference evidence="2 3" key="1">
    <citation type="submission" date="2015-09" db="EMBL/GenBank/DDBJ databases">
        <title>Draft genome of the parasitic nematode Teladorsagia circumcincta isolate WARC Sus (inbred).</title>
        <authorList>
            <person name="Mitreva M."/>
        </authorList>
    </citation>
    <scope>NUCLEOTIDE SEQUENCE [LARGE SCALE GENOMIC DNA]</scope>
    <source>
        <strain evidence="2 3">S</strain>
    </source>
</reference>
<protein>
    <submittedName>
        <fullName evidence="2">Uncharacterized protein</fullName>
    </submittedName>
</protein>
<keyword evidence="3" id="KW-1185">Reference proteome</keyword>